<feature type="transmembrane region" description="Helical" evidence="10">
    <location>
        <begin position="331"/>
        <end position="350"/>
    </location>
</feature>
<evidence type="ECO:0000256" key="6">
    <source>
        <dbReference type="ARBA" id="ARBA00022989"/>
    </source>
</evidence>
<dbReference type="NCBIfam" id="TIGR00836">
    <property type="entry name" value="amt"/>
    <property type="match status" value="1"/>
</dbReference>
<dbReference type="Gene3D" id="1.10.3430.10">
    <property type="entry name" value="Ammonium transporter AmtB like domains"/>
    <property type="match status" value="1"/>
</dbReference>
<feature type="transmembrane region" description="Helical" evidence="10">
    <location>
        <begin position="460"/>
        <end position="484"/>
    </location>
</feature>
<evidence type="ECO:0000256" key="12">
    <source>
        <dbReference type="SAM" id="SignalP"/>
    </source>
</evidence>
<feature type="domain" description="Ammonium transporter AmtB-like" evidence="13">
    <location>
        <begin position="99"/>
        <end position="514"/>
    </location>
</feature>
<accession>A0A517SP47</accession>
<organism evidence="14 15">
    <name type="scientific">Stieleria bergensis</name>
    <dbReference type="NCBI Taxonomy" id="2528025"/>
    <lineage>
        <taxon>Bacteria</taxon>
        <taxon>Pseudomonadati</taxon>
        <taxon>Planctomycetota</taxon>
        <taxon>Planctomycetia</taxon>
        <taxon>Pirellulales</taxon>
        <taxon>Pirellulaceae</taxon>
        <taxon>Stieleria</taxon>
    </lineage>
</organism>
<feature type="transmembrane region" description="Helical" evidence="10">
    <location>
        <begin position="386"/>
        <end position="403"/>
    </location>
</feature>
<dbReference type="GO" id="GO:0005886">
    <property type="term" value="C:plasma membrane"/>
    <property type="evidence" value="ECO:0007669"/>
    <property type="project" value="UniProtKB-SubCell"/>
</dbReference>
<keyword evidence="4" id="KW-1003">Cell membrane</keyword>
<feature type="region of interest" description="Disordered" evidence="11">
    <location>
        <begin position="33"/>
        <end position="73"/>
    </location>
</feature>
<evidence type="ECO:0000313" key="15">
    <source>
        <dbReference type="Proteomes" id="UP000315003"/>
    </source>
</evidence>
<dbReference type="GO" id="GO:0008519">
    <property type="term" value="F:ammonium channel activity"/>
    <property type="evidence" value="ECO:0007669"/>
    <property type="project" value="InterPro"/>
</dbReference>
<dbReference type="EMBL" id="CP036272">
    <property type="protein sequence ID" value="QDT57893.1"/>
    <property type="molecule type" value="Genomic_DNA"/>
</dbReference>
<evidence type="ECO:0000256" key="4">
    <source>
        <dbReference type="ARBA" id="ARBA00022475"/>
    </source>
</evidence>
<evidence type="ECO:0000256" key="9">
    <source>
        <dbReference type="ARBA" id="ARBA00050025"/>
    </source>
</evidence>
<keyword evidence="5 10" id="KW-0812">Transmembrane</keyword>
<reference evidence="14 15" key="1">
    <citation type="submission" date="2019-02" db="EMBL/GenBank/DDBJ databases">
        <title>Deep-cultivation of Planctomycetes and their phenomic and genomic characterization uncovers novel biology.</title>
        <authorList>
            <person name="Wiegand S."/>
            <person name="Jogler M."/>
            <person name="Boedeker C."/>
            <person name="Pinto D."/>
            <person name="Vollmers J."/>
            <person name="Rivas-Marin E."/>
            <person name="Kohn T."/>
            <person name="Peeters S.H."/>
            <person name="Heuer A."/>
            <person name="Rast P."/>
            <person name="Oberbeckmann S."/>
            <person name="Bunk B."/>
            <person name="Jeske O."/>
            <person name="Meyerdierks A."/>
            <person name="Storesund J.E."/>
            <person name="Kallscheuer N."/>
            <person name="Luecker S."/>
            <person name="Lage O.M."/>
            <person name="Pohl T."/>
            <person name="Merkel B.J."/>
            <person name="Hornburger P."/>
            <person name="Mueller R.-W."/>
            <person name="Bruemmer F."/>
            <person name="Labrenz M."/>
            <person name="Spormann A.M."/>
            <person name="Op den Camp H."/>
            <person name="Overmann J."/>
            <person name="Amann R."/>
            <person name="Jetten M.S.M."/>
            <person name="Mascher T."/>
            <person name="Medema M.H."/>
            <person name="Devos D.P."/>
            <person name="Kaster A.-K."/>
            <person name="Ovreas L."/>
            <person name="Rohde M."/>
            <person name="Galperin M.Y."/>
            <person name="Jogler C."/>
        </authorList>
    </citation>
    <scope>NUCLEOTIDE SEQUENCE [LARGE SCALE GENOMIC DNA]</scope>
    <source>
        <strain evidence="14 15">SV_7m_r</strain>
    </source>
</reference>
<dbReference type="PANTHER" id="PTHR43029:SF10">
    <property type="entry name" value="AMMONIUM TRANSPORTER MEP2"/>
    <property type="match status" value="1"/>
</dbReference>
<feature type="transmembrane region" description="Helical" evidence="10">
    <location>
        <begin position="415"/>
        <end position="440"/>
    </location>
</feature>
<keyword evidence="6 10" id="KW-1133">Transmembrane helix</keyword>
<name>A0A517SP47_9BACT</name>
<evidence type="ECO:0000256" key="7">
    <source>
        <dbReference type="ARBA" id="ARBA00023136"/>
    </source>
</evidence>
<feature type="transmembrane region" description="Helical" evidence="10">
    <location>
        <begin position="132"/>
        <end position="152"/>
    </location>
</feature>
<keyword evidence="15" id="KW-1185">Reference proteome</keyword>
<protein>
    <recommendedName>
        <fullName evidence="9 10">Ammonium transporter</fullName>
    </recommendedName>
</protein>
<feature type="transmembrane region" description="Helical" evidence="10">
    <location>
        <begin position="299"/>
        <end position="319"/>
    </location>
</feature>
<feature type="transmembrane region" description="Helical" evidence="10">
    <location>
        <begin position="362"/>
        <end position="380"/>
    </location>
</feature>
<comment type="subcellular location">
    <subcellularLocation>
        <location evidence="1 10">Cell membrane</location>
        <topology evidence="1 10">Multi-pass membrane protein</topology>
    </subcellularLocation>
</comment>
<evidence type="ECO:0000313" key="14">
    <source>
        <dbReference type="EMBL" id="QDT57893.1"/>
    </source>
</evidence>
<feature type="chain" id="PRO_5021720650" description="Ammonium transporter" evidence="12">
    <location>
        <begin position="28"/>
        <end position="517"/>
    </location>
</feature>
<feature type="transmembrane region" description="Helical" evidence="10">
    <location>
        <begin position="199"/>
        <end position="218"/>
    </location>
</feature>
<keyword evidence="8 10" id="KW-0924">Ammonia transport</keyword>
<dbReference type="InterPro" id="IPR029020">
    <property type="entry name" value="Ammonium/urea_transptr"/>
</dbReference>
<feature type="transmembrane region" description="Helical" evidence="10">
    <location>
        <begin position="99"/>
        <end position="120"/>
    </location>
</feature>
<feature type="compositionally biased region" description="Low complexity" evidence="11">
    <location>
        <begin position="46"/>
        <end position="63"/>
    </location>
</feature>
<feature type="transmembrane region" description="Helical" evidence="10">
    <location>
        <begin position="225"/>
        <end position="246"/>
    </location>
</feature>
<dbReference type="AlphaFoldDB" id="A0A517SP47"/>
<evidence type="ECO:0000256" key="2">
    <source>
        <dbReference type="ARBA" id="ARBA00005887"/>
    </source>
</evidence>
<evidence type="ECO:0000256" key="11">
    <source>
        <dbReference type="SAM" id="MobiDB-lite"/>
    </source>
</evidence>
<evidence type="ECO:0000256" key="8">
    <source>
        <dbReference type="ARBA" id="ARBA00023177"/>
    </source>
</evidence>
<gene>
    <name evidence="14" type="primary">amtB_2</name>
    <name evidence="14" type="ORF">SV7mr_03780</name>
</gene>
<sequence precursor="true">MRHWKNYLVIAMFASLFAVNLPSTVMAQDAETAAPPAQEVVEDAAAEAAPADTEATGAASDGTDTTDGDEDTATDEAVAVVEGLTDDEIKDSSLAAHNAWMLVCCALVLFMTAPGLAMFYGGLVRRKNVLSVMMQCIFLMGLMTVVWCLYGYSLAFGGDGYWIGNFDYAFMNNVQRTWSDAAGGPVTPMEGEIPRLTHMLFQGMFFIITPALICGAFAERMKFGAMVIYSILWGTLIYCPLCHWVWDGGPLSYNDTSLMGGALDFAGGTVVHISSGVSALVAAILIGPRMGYPKEPMQPHNLTYTALGAAMLWVGWFGFNAGSELLSDGLTSSAFAVTHFSAAAGAVAWALTEWIVLGKPTVLGASSGAVAGLVCITPAAGFVQPMPALLMGLIAGVVCYWACSKLKHALKYDDALDAFGVHGVGGTVGAVLTGVFATRACWDVAGGEKIGLVESGGDPALLIGQIVAVLVTFAFAGVGSFVLLKILDVVIGLRVPAENEQRGLDITDHGEEGYMLA</sequence>
<dbReference type="InterPro" id="IPR001905">
    <property type="entry name" value="Ammonium_transpt"/>
</dbReference>
<evidence type="ECO:0000256" key="10">
    <source>
        <dbReference type="RuleBase" id="RU362002"/>
    </source>
</evidence>
<keyword evidence="3 10" id="KW-0813">Transport</keyword>
<dbReference type="Proteomes" id="UP000315003">
    <property type="component" value="Chromosome"/>
</dbReference>
<dbReference type="FunFam" id="1.10.3430.10:FF:000007">
    <property type="entry name" value="Ammonium transporter"/>
    <property type="match status" value="1"/>
</dbReference>
<dbReference type="InterPro" id="IPR018047">
    <property type="entry name" value="Ammonium_transpt_CS"/>
</dbReference>
<feature type="compositionally biased region" description="Acidic residues" evidence="11">
    <location>
        <begin position="64"/>
        <end position="73"/>
    </location>
</feature>
<feature type="signal peptide" evidence="12">
    <location>
        <begin position="1"/>
        <end position="27"/>
    </location>
</feature>
<dbReference type="Pfam" id="PF00909">
    <property type="entry name" value="Ammonium_transp"/>
    <property type="match status" value="1"/>
</dbReference>
<evidence type="ECO:0000256" key="1">
    <source>
        <dbReference type="ARBA" id="ARBA00004651"/>
    </source>
</evidence>
<evidence type="ECO:0000256" key="3">
    <source>
        <dbReference type="ARBA" id="ARBA00022448"/>
    </source>
</evidence>
<dbReference type="SUPFAM" id="SSF111352">
    <property type="entry name" value="Ammonium transporter"/>
    <property type="match status" value="1"/>
</dbReference>
<proteinExistence type="inferred from homology"/>
<dbReference type="InterPro" id="IPR024041">
    <property type="entry name" value="NH4_transpt_AmtB-like_dom"/>
</dbReference>
<evidence type="ECO:0000259" key="13">
    <source>
        <dbReference type="Pfam" id="PF00909"/>
    </source>
</evidence>
<comment type="similarity">
    <text evidence="2 10">Belongs to the ammonia transporter channel (TC 1.A.11.2) family.</text>
</comment>
<evidence type="ECO:0000256" key="5">
    <source>
        <dbReference type="ARBA" id="ARBA00022692"/>
    </source>
</evidence>
<keyword evidence="12" id="KW-0732">Signal</keyword>
<feature type="transmembrane region" description="Helical" evidence="10">
    <location>
        <begin position="266"/>
        <end position="287"/>
    </location>
</feature>
<dbReference type="PANTHER" id="PTHR43029">
    <property type="entry name" value="AMMONIUM TRANSPORTER MEP2"/>
    <property type="match status" value="1"/>
</dbReference>
<keyword evidence="7 10" id="KW-0472">Membrane</keyword>
<dbReference type="PROSITE" id="PS01219">
    <property type="entry name" value="AMMONIUM_TRANSP"/>
    <property type="match status" value="1"/>
</dbReference>